<evidence type="ECO:0008006" key="3">
    <source>
        <dbReference type="Google" id="ProtNLM"/>
    </source>
</evidence>
<comment type="caution">
    <text evidence="1">The sequence shown here is derived from an EMBL/GenBank/DDBJ whole genome shotgun (WGS) entry which is preliminary data.</text>
</comment>
<feature type="non-terminal residue" evidence="1">
    <location>
        <position position="1"/>
    </location>
</feature>
<dbReference type="HOGENOM" id="CLU_2729196_0_0_1"/>
<dbReference type="EMBL" id="AWSO01002655">
    <property type="protein sequence ID" value="ESK81163.1"/>
    <property type="molecule type" value="Genomic_DNA"/>
</dbReference>
<sequence length="72" mass="8628">DELEKWKIGEQMKLFPEDGDQRIAKKTAEETWDSFKARFRKTWQPVDVKGEAQMKIEDLCMKDQADNYINQF</sequence>
<protein>
    <recommendedName>
        <fullName evidence="3">Retrotransposon gag domain-containing protein</fullName>
    </recommendedName>
</protein>
<keyword evidence="2" id="KW-1185">Reference proteome</keyword>
<dbReference type="Proteomes" id="UP000017559">
    <property type="component" value="Unassembled WGS sequence"/>
</dbReference>
<dbReference type="KEGG" id="mrr:Moror_14880"/>
<evidence type="ECO:0000313" key="2">
    <source>
        <dbReference type="Proteomes" id="UP000017559"/>
    </source>
</evidence>
<dbReference type="OrthoDB" id="3253637at2759"/>
<evidence type="ECO:0000313" key="1">
    <source>
        <dbReference type="EMBL" id="ESK81163.1"/>
    </source>
</evidence>
<proteinExistence type="predicted"/>
<gene>
    <name evidence="1" type="ORF">Moror_14880</name>
</gene>
<organism evidence="1 2">
    <name type="scientific">Moniliophthora roreri (strain MCA 2997)</name>
    <name type="common">Cocoa frosty pod rot fungus</name>
    <name type="synonym">Crinipellis roreri</name>
    <dbReference type="NCBI Taxonomy" id="1381753"/>
    <lineage>
        <taxon>Eukaryota</taxon>
        <taxon>Fungi</taxon>
        <taxon>Dikarya</taxon>
        <taxon>Basidiomycota</taxon>
        <taxon>Agaricomycotina</taxon>
        <taxon>Agaricomycetes</taxon>
        <taxon>Agaricomycetidae</taxon>
        <taxon>Agaricales</taxon>
        <taxon>Marasmiineae</taxon>
        <taxon>Marasmiaceae</taxon>
        <taxon>Moniliophthora</taxon>
    </lineage>
</organism>
<reference evidence="1 2" key="1">
    <citation type="journal article" date="2014" name="BMC Genomics">
        <title>Genome and secretome analysis of the hemibiotrophic fungal pathogen, Moniliophthora roreri, which causes frosty pod rot disease of cacao: mechanisms of the biotrophic and necrotrophic phases.</title>
        <authorList>
            <person name="Meinhardt L.W."/>
            <person name="Costa G.G.L."/>
            <person name="Thomazella D.P.T."/>
            <person name="Teixeira P.J.P.L."/>
            <person name="Carazzolle M.F."/>
            <person name="Schuster S.C."/>
            <person name="Carlson J.E."/>
            <person name="Guiltinan M.J."/>
            <person name="Mieczkowski P."/>
            <person name="Farmer A."/>
            <person name="Ramaraj T."/>
            <person name="Crozier J."/>
            <person name="Davis R.E."/>
            <person name="Shao J."/>
            <person name="Melnick R.L."/>
            <person name="Pereira G.A.G."/>
            <person name="Bailey B.A."/>
        </authorList>
    </citation>
    <scope>NUCLEOTIDE SEQUENCE [LARGE SCALE GENOMIC DNA]</scope>
    <source>
        <strain evidence="1 2">MCA 2997</strain>
    </source>
</reference>
<accession>V2W303</accession>
<name>V2W303_MONRO</name>
<dbReference type="AlphaFoldDB" id="V2W303"/>